<feature type="chain" id="PRO_5012182750" evidence="1">
    <location>
        <begin position="19"/>
        <end position="237"/>
    </location>
</feature>
<protein>
    <submittedName>
        <fullName evidence="2">Uncharacterized protein</fullName>
    </submittedName>
</protein>
<evidence type="ECO:0000313" key="2">
    <source>
        <dbReference type="EMBL" id="CZR66296.1"/>
    </source>
</evidence>
<gene>
    <name evidence="2" type="ORF">PAC_16197</name>
</gene>
<keyword evidence="3" id="KW-1185">Reference proteome</keyword>
<reference evidence="2 3" key="1">
    <citation type="submission" date="2016-03" db="EMBL/GenBank/DDBJ databases">
        <authorList>
            <person name="Ploux O."/>
        </authorList>
    </citation>
    <scope>NUCLEOTIDE SEQUENCE [LARGE SCALE GENOMIC DNA]</scope>
    <source>
        <strain evidence="2 3">UAMH 11012</strain>
    </source>
</reference>
<dbReference type="Proteomes" id="UP000184330">
    <property type="component" value="Unassembled WGS sequence"/>
</dbReference>
<feature type="signal peptide" evidence="1">
    <location>
        <begin position="1"/>
        <end position="18"/>
    </location>
</feature>
<evidence type="ECO:0000313" key="3">
    <source>
        <dbReference type="Proteomes" id="UP000184330"/>
    </source>
</evidence>
<name>A0A1L7XMZ4_9HELO</name>
<dbReference type="EMBL" id="FJOG01000036">
    <property type="protein sequence ID" value="CZR66296.1"/>
    <property type="molecule type" value="Genomic_DNA"/>
</dbReference>
<organism evidence="2 3">
    <name type="scientific">Phialocephala subalpina</name>
    <dbReference type="NCBI Taxonomy" id="576137"/>
    <lineage>
        <taxon>Eukaryota</taxon>
        <taxon>Fungi</taxon>
        <taxon>Dikarya</taxon>
        <taxon>Ascomycota</taxon>
        <taxon>Pezizomycotina</taxon>
        <taxon>Leotiomycetes</taxon>
        <taxon>Helotiales</taxon>
        <taxon>Mollisiaceae</taxon>
        <taxon>Phialocephala</taxon>
        <taxon>Phialocephala fortinii species complex</taxon>
    </lineage>
</organism>
<proteinExistence type="predicted"/>
<accession>A0A1L7XMZ4</accession>
<keyword evidence="1" id="KW-0732">Signal</keyword>
<dbReference type="AlphaFoldDB" id="A0A1L7XMZ4"/>
<evidence type="ECO:0000256" key="1">
    <source>
        <dbReference type="SAM" id="SignalP"/>
    </source>
</evidence>
<sequence>MLSTLALALPLLALTASAAPTRRTASVQVQFANDVTGANGNAYIPLDGSLVSLGQAYANTNLEVDGTLNVTSLEFTANFQNVACTVFKNGVTVVASIADPKTDFETFSEKPLNWQTGFEISCAVASTPARRTAGTVQVQFANDVTGANGNAWIPLDGSSITLGEAYADTDLEVDGTLFVTSLEFTANFQNVVCDVLKDEAINVAHIADSKQDFETFSQKPLNWQTGFTINCTLPHSV</sequence>
<dbReference type="OrthoDB" id="3497702at2759"/>